<reference evidence="2" key="1">
    <citation type="submission" date="2016-09" db="EMBL/GenBank/DDBJ databases">
        <authorList>
            <person name="Koehorst J."/>
        </authorList>
    </citation>
    <scope>NUCLEOTIDE SEQUENCE [LARGE SCALE GENOMIC DNA]</scope>
</reference>
<keyword evidence="2" id="KW-1185">Reference proteome</keyword>
<evidence type="ECO:0000313" key="2">
    <source>
        <dbReference type="Proteomes" id="UP000176204"/>
    </source>
</evidence>
<organism evidence="1 2">
    <name type="scientific">Akkermansia glycaniphila</name>
    <dbReference type="NCBI Taxonomy" id="1679444"/>
    <lineage>
        <taxon>Bacteria</taxon>
        <taxon>Pseudomonadati</taxon>
        <taxon>Verrucomicrobiota</taxon>
        <taxon>Verrucomicrobiia</taxon>
        <taxon>Verrucomicrobiales</taxon>
        <taxon>Akkermansiaceae</taxon>
        <taxon>Akkermansia</taxon>
    </lineage>
</organism>
<dbReference type="EMBL" id="LT629973">
    <property type="protein sequence ID" value="SEH91680.1"/>
    <property type="molecule type" value="Genomic_DNA"/>
</dbReference>
<dbReference type="Proteomes" id="UP000176204">
    <property type="component" value="Chromosome I"/>
</dbReference>
<evidence type="ECO:0000313" key="1">
    <source>
        <dbReference type="EMBL" id="SEH91680.1"/>
    </source>
</evidence>
<dbReference type="RefSeq" id="WP_067773021.1">
    <property type="nucleotide sequence ID" value="NZ_LIGX01000006.1"/>
</dbReference>
<proteinExistence type="predicted"/>
<dbReference type="PROSITE" id="PS51257">
    <property type="entry name" value="PROKAR_LIPOPROTEIN"/>
    <property type="match status" value="1"/>
</dbReference>
<dbReference type="AlphaFoldDB" id="A0A1C7PEJ1"/>
<name>A0A1C7PEJ1_9BACT</name>
<accession>A0A1C7PEJ1</accession>
<dbReference type="STRING" id="1679444.PYTT_1699"/>
<dbReference type="KEGG" id="agl:PYTT_1699"/>
<sequence length="170" mass="19766">MKKMKTMFRWMGGAVLALALACITMPFGMGYPFLYIKYSLDPHGRIPEPSRMEKILQEYPSDLDDLEHRLSEYVKTDPIPRPSEPGFEEFLEQGREEASRYVTSGKLKSVSIHWYHGKRRPDEVAYIVQYRAKSAWDRAKADMGGHIGGTNYDVLFDRDWRILGWLTEEV</sequence>
<gene>
    <name evidence="1" type="ORF">PYTT_1699</name>
</gene>
<protein>
    <submittedName>
        <fullName evidence="1">Uncharacterized protein</fullName>
    </submittedName>
</protein>